<dbReference type="RefSeq" id="WP_086790032.1">
    <property type="nucleotide sequence ID" value="NZ_JAGIOO010000001.1"/>
</dbReference>
<keyword evidence="1" id="KW-0547">Nucleotide-binding</keyword>
<name>A0ABS5ASD6_9PSEU</name>
<protein>
    <recommendedName>
        <fullName evidence="3">Orc1-like AAA ATPase domain-containing protein</fullName>
    </recommendedName>
</protein>
<keyword evidence="5" id="KW-1185">Reference proteome</keyword>
<proteinExistence type="predicted"/>
<evidence type="ECO:0000313" key="5">
    <source>
        <dbReference type="Proteomes" id="UP001519363"/>
    </source>
</evidence>
<evidence type="ECO:0000259" key="3">
    <source>
        <dbReference type="Pfam" id="PF13191"/>
    </source>
</evidence>
<dbReference type="InterPro" id="IPR027417">
    <property type="entry name" value="P-loop_NTPase"/>
</dbReference>
<dbReference type="PANTHER" id="PTHR16305">
    <property type="entry name" value="TESTICULAR SOLUBLE ADENYLYL CYCLASE"/>
    <property type="match status" value="1"/>
</dbReference>
<evidence type="ECO:0000313" key="4">
    <source>
        <dbReference type="EMBL" id="MBP2479307.1"/>
    </source>
</evidence>
<dbReference type="PANTHER" id="PTHR16305:SF35">
    <property type="entry name" value="TRANSCRIPTIONAL ACTIVATOR DOMAIN"/>
    <property type="match status" value="1"/>
</dbReference>
<dbReference type="Proteomes" id="UP001519363">
    <property type="component" value="Unassembled WGS sequence"/>
</dbReference>
<keyword evidence="2" id="KW-0067">ATP-binding</keyword>
<dbReference type="InterPro" id="IPR041664">
    <property type="entry name" value="AAA_16"/>
</dbReference>
<sequence length="771" mass="82060">MTSSGPWDGLLRAAADGRGGLVVVSGALGTGKTTRLAELAEQAASAGFLVLSAHGSREEWDSPLALAGQLVSHYPGFGDAELAARIRLLATSGPVLITVDDVRHADTASAKVLLRLVRELPASRVLLVLADNPGLPAAHPELRERLTGWPATRVDVRLLPEHDIARHVARELGPEAADRAATDFHAPTGGNPALLAALLRDHRVTAGPSAGGYGRAYVELLGRNDYVLLPVARALAVLGPMATPGELAHLAGVEPAEAVRAVRTLAAAGLVRENEFPHELARTSVLAVLPEVERVELYRRAAVLLHELGRPASAVARLLAETGQAGQASTVAELEHALHGTVERNQFESLRWRLIGDWAGEGTAAGHLSALTRAARDGELGLPESIILVRRLLWVGRLAEGEEVLRGLRERHHGDPDLGQLELWVGSEYPLISATSDTGGRDAAHALLDVLLHGLNDRALATAERVLREIDLEAADADGRSGHAMQAMQALFVLGYADRLPEAARWCDRLHAAVRDKNMLMWESVFSVCRAAIAVRRGELEAALEHGQASIAQATRNSWASVVTFPLASVITALTRMGRLAEAATYIARPLPPNALNSRYALHYLGARGAYHLATGAPATALADFLECGRLIAEWGLTGCSPVPWRVAAAEACLLLGEQERARALARAQLARRDQDGPRTYAMALRLQARLGPLPQRTVLLTEATGLLVHCGDNYTLIQVLADLADTQATLGAPAVATALRTRAWQLCRDCGAEPGLVNLGGRLPHAVVTG</sequence>
<dbReference type="SUPFAM" id="SSF52540">
    <property type="entry name" value="P-loop containing nucleoside triphosphate hydrolases"/>
    <property type="match status" value="1"/>
</dbReference>
<evidence type="ECO:0000256" key="2">
    <source>
        <dbReference type="ARBA" id="ARBA00022840"/>
    </source>
</evidence>
<comment type="caution">
    <text evidence="4">The sequence shown here is derived from an EMBL/GenBank/DDBJ whole genome shotgun (WGS) entry which is preliminary data.</text>
</comment>
<accession>A0ABS5ASD6</accession>
<gene>
    <name evidence="4" type="ORF">JOF53_008179</name>
</gene>
<dbReference type="EMBL" id="JAGIOO010000001">
    <property type="protein sequence ID" value="MBP2479307.1"/>
    <property type="molecule type" value="Genomic_DNA"/>
</dbReference>
<feature type="domain" description="Orc1-like AAA ATPase" evidence="3">
    <location>
        <begin position="10"/>
        <end position="128"/>
    </location>
</feature>
<dbReference type="Pfam" id="PF13191">
    <property type="entry name" value="AAA_16"/>
    <property type="match status" value="1"/>
</dbReference>
<evidence type="ECO:0000256" key="1">
    <source>
        <dbReference type="ARBA" id="ARBA00022741"/>
    </source>
</evidence>
<organism evidence="4 5">
    <name type="scientific">Crossiella equi</name>
    <dbReference type="NCBI Taxonomy" id="130796"/>
    <lineage>
        <taxon>Bacteria</taxon>
        <taxon>Bacillati</taxon>
        <taxon>Actinomycetota</taxon>
        <taxon>Actinomycetes</taxon>
        <taxon>Pseudonocardiales</taxon>
        <taxon>Pseudonocardiaceae</taxon>
        <taxon>Crossiella</taxon>
    </lineage>
</organism>
<reference evidence="4 5" key="1">
    <citation type="submission" date="2021-03" db="EMBL/GenBank/DDBJ databases">
        <title>Sequencing the genomes of 1000 actinobacteria strains.</title>
        <authorList>
            <person name="Klenk H.-P."/>
        </authorList>
    </citation>
    <scope>NUCLEOTIDE SEQUENCE [LARGE SCALE GENOMIC DNA]</scope>
    <source>
        <strain evidence="4 5">DSM 44580</strain>
    </source>
</reference>